<dbReference type="AlphaFoldDB" id="A0A0J9X6Z0"/>
<gene>
    <name evidence="1" type="ORF">BN980_GECA04s01478g</name>
</gene>
<name>A0A0J9X6Z0_GEOCN</name>
<organism evidence="1 2">
    <name type="scientific">Geotrichum candidum</name>
    <name type="common">Oospora lactis</name>
    <name type="synonym">Dipodascus geotrichum</name>
    <dbReference type="NCBI Taxonomy" id="1173061"/>
    <lineage>
        <taxon>Eukaryota</taxon>
        <taxon>Fungi</taxon>
        <taxon>Dikarya</taxon>
        <taxon>Ascomycota</taxon>
        <taxon>Saccharomycotina</taxon>
        <taxon>Dipodascomycetes</taxon>
        <taxon>Dipodascales</taxon>
        <taxon>Dipodascaceae</taxon>
        <taxon>Geotrichum</taxon>
    </lineage>
</organism>
<sequence length="292" mass="31485">MNPTQPEFSSVSKPIDISKVSNYHLTSDLLLSKSHLNDASSSINLGHVFNKPSSDANKNSIYFVQDSAISNSISLTGIQKESSSFNCSNSTVSVATNKTVEKSYNSLTEALSLPPTQVSPAKSLPYVQTLITTSGPLISSATATTEFLSPVTANSSQDTVTILDKDANTVNISHVHENDKSSGQLNSCSADIPIVSASQSASQVSSQVLSLNPTQLPVSQAEPEPFIPPIDTVILPINSKTTFSSLLERPLKKPKFENGLRKQILQVLEEPSFWDFVDTLEKEWDDIVKGIS</sequence>
<reference evidence="1" key="1">
    <citation type="submission" date="2014-03" db="EMBL/GenBank/DDBJ databases">
        <authorList>
            <person name="Casaregola S."/>
        </authorList>
    </citation>
    <scope>NUCLEOTIDE SEQUENCE [LARGE SCALE GENOMIC DNA]</scope>
    <source>
        <strain evidence="1">CLIB 918</strain>
    </source>
</reference>
<proteinExistence type="predicted"/>
<dbReference type="Proteomes" id="UP000242525">
    <property type="component" value="Unassembled WGS sequence"/>
</dbReference>
<dbReference type="EMBL" id="CCBN010000004">
    <property type="protein sequence ID" value="CDO52912.1"/>
    <property type="molecule type" value="Genomic_DNA"/>
</dbReference>
<evidence type="ECO:0000313" key="1">
    <source>
        <dbReference type="EMBL" id="CDO52912.1"/>
    </source>
</evidence>
<keyword evidence="2" id="KW-1185">Reference proteome</keyword>
<comment type="caution">
    <text evidence="1">The sequence shown here is derived from an EMBL/GenBank/DDBJ whole genome shotgun (WGS) entry which is preliminary data.</text>
</comment>
<evidence type="ECO:0000313" key="2">
    <source>
        <dbReference type="Proteomes" id="UP000242525"/>
    </source>
</evidence>
<accession>A0A0J9X6Z0</accession>
<protein>
    <submittedName>
        <fullName evidence="1">Uncharacterized protein</fullName>
    </submittedName>
</protein>